<keyword evidence="7" id="KW-0813">Transport</keyword>
<evidence type="ECO:0000256" key="3">
    <source>
        <dbReference type="ARBA" id="ARBA00004472"/>
    </source>
</evidence>
<evidence type="ECO:0000256" key="1">
    <source>
        <dbReference type="ARBA" id="ARBA00004304"/>
    </source>
</evidence>
<sequence>MRATIAQALGALAVAGSALAFDCKSARVAGFTYDLSPLAHDVALAANATTPPTVTGTVYTLNPCAPLAPPPDSVPAIDRCPAGAWVCRTVTNYKLDEKPRVVEVGAVAGTGAHTEPALEARAEGSEPPKQVHWKMAGPDIEGVKWAADIALVCARNARNADLPRVLGVEDGVVKLEWAVPAACALSNSGGGDKDRGSEPAGGGGGIFSTLFTIALFLALLYLVVGIMYRYLVVRARGLDLFPNRSFWREFPYLCSDFAQHVWSMAGTRRHDGYSVV</sequence>
<keyword evidence="13" id="KW-0333">Golgi apparatus</keyword>
<evidence type="ECO:0000256" key="13">
    <source>
        <dbReference type="ARBA" id="ARBA00023034"/>
    </source>
</evidence>
<dbReference type="OrthoDB" id="29460at2759"/>
<comment type="subcellular location">
    <subcellularLocation>
        <location evidence="2">Cytoplasmic vesicle membrane</location>
        <topology evidence="2">Single-pass type I membrane protein</topology>
    </subcellularLocation>
    <subcellularLocation>
        <location evidence="4">Golgi apparatus membrane</location>
        <topology evidence="4">Single-pass type I membrane protein</topology>
    </subcellularLocation>
    <subcellularLocation>
        <location evidence="1">Mitochondrion membrane</location>
        <topology evidence="1">Single-pass membrane protein</topology>
    </subcellularLocation>
    <subcellularLocation>
        <location evidence="3">Preautophagosomal structure membrane</location>
        <topology evidence="3">Single-pass type I membrane protein</topology>
    </subcellularLocation>
</comment>
<evidence type="ECO:0000256" key="17">
    <source>
        <dbReference type="ARBA" id="ARBA00023329"/>
    </source>
</evidence>
<dbReference type="InterPro" id="IPR018939">
    <property type="entry name" value="Autophagy-rel_prot_27"/>
</dbReference>
<evidence type="ECO:0000313" key="21">
    <source>
        <dbReference type="EMBL" id="KAJ2777452.1"/>
    </source>
</evidence>
<keyword evidence="22" id="KW-1185">Reference proteome</keyword>
<dbReference type="InterPro" id="IPR009011">
    <property type="entry name" value="Man6P_isomerase_rcpt-bd_dom_sf"/>
</dbReference>
<evidence type="ECO:0000256" key="19">
    <source>
        <dbReference type="SAM" id="SignalP"/>
    </source>
</evidence>
<proteinExistence type="inferred from homology"/>
<evidence type="ECO:0000256" key="2">
    <source>
        <dbReference type="ARBA" id="ARBA00004358"/>
    </source>
</evidence>
<keyword evidence="16" id="KW-1015">Disulfide bond</keyword>
<evidence type="ECO:0000256" key="11">
    <source>
        <dbReference type="ARBA" id="ARBA00022989"/>
    </source>
</evidence>
<keyword evidence="12" id="KW-0072">Autophagy</keyword>
<evidence type="ECO:0000256" key="15">
    <source>
        <dbReference type="ARBA" id="ARBA00023136"/>
    </source>
</evidence>
<evidence type="ECO:0000256" key="9">
    <source>
        <dbReference type="ARBA" id="ARBA00022729"/>
    </source>
</evidence>
<feature type="domain" description="MRH" evidence="20">
    <location>
        <begin position="21"/>
        <end position="185"/>
    </location>
</feature>
<feature type="chain" id="PRO_5040883176" description="Autophagy-related protein 27" evidence="19">
    <location>
        <begin position="21"/>
        <end position="276"/>
    </location>
</feature>
<dbReference type="GO" id="GO:0015031">
    <property type="term" value="P:protein transport"/>
    <property type="evidence" value="ECO:0007669"/>
    <property type="project" value="UniProtKB-KW"/>
</dbReference>
<keyword evidence="9 19" id="KW-0732">Signal</keyword>
<evidence type="ECO:0000256" key="16">
    <source>
        <dbReference type="ARBA" id="ARBA00023157"/>
    </source>
</evidence>
<reference evidence="21" key="1">
    <citation type="submission" date="2022-07" db="EMBL/GenBank/DDBJ databases">
        <title>Phylogenomic reconstructions and comparative analyses of Kickxellomycotina fungi.</title>
        <authorList>
            <person name="Reynolds N.K."/>
            <person name="Stajich J.E."/>
            <person name="Barry K."/>
            <person name="Grigoriev I.V."/>
            <person name="Crous P."/>
            <person name="Smith M.E."/>
        </authorList>
    </citation>
    <scope>NUCLEOTIDE SEQUENCE</scope>
    <source>
        <strain evidence="21">NBRC 105414</strain>
    </source>
</reference>
<organism evidence="21 22">
    <name type="scientific">Coemansia javaensis</name>
    <dbReference type="NCBI Taxonomy" id="2761396"/>
    <lineage>
        <taxon>Eukaryota</taxon>
        <taxon>Fungi</taxon>
        <taxon>Fungi incertae sedis</taxon>
        <taxon>Zoopagomycota</taxon>
        <taxon>Kickxellomycotina</taxon>
        <taxon>Kickxellomycetes</taxon>
        <taxon>Kickxellales</taxon>
        <taxon>Kickxellaceae</taxon>
        <taxon>Coemansia</taxon>
    </lineage>
</organism>
<evidence type="ECO:0000256" key="14">
    <source>
        <dbReference type="ARBA" id="ARBA00023128"/>
    </source>
</evidence>
<evidence type="ECO:0000256" key="4">
    <source>
        <dbReference type="ARBA" id="ARBA00004614"/>
    </source>
</evidence>
<keyword evidence="11 18" id="KW-1133">Transmembrane helix</keyword>
<evidence type="ECO:0000256" key="8">
    <source>
        <dbReference type="ARBA" id="ARBA00022692"/>
    </source>
</evidence>
<evidence type="ECO:0000256" key="5">
    <source>
        <dbReference type="ARBA" id="ARBA00005363"/>
    </source>
</evidence>
<dbReference type="Proteomes" id="UP001140217">
    <property type="component" value="Unassembled WGS sequence"/>
</dbReference>
<evidence type="ECO:0000256" key="6">
    <source>
        <dbReference type="ARBA" id="ARBA00013776"/>
    </source>
</evidence>
<dbReference type="AlphaFoldDB" id="A0A9W8LFU8"/>
<evidence type="ECO:0000256" key="7">
    <source>
        <dbReference type="ARBA" id="ARBA00022448"/>
    </source>
</evidence>
<evidence type="ECO:0000256" key="12">
    <source>
        <dbReference type="ARBA" id="ARBA00023006"/>
    </source>
</evidence>
<name>A0A9W8LFU8_9FUNG</name>
<dbReference type="Gene3D" id="2.70.130.10">
    <property type="entry name" value="Mannose-6-phosphate receptor binding domain"/>
    <property type="match status" value="1"/>
</dbReference>
<dbReference type="GO" id="GO:0006914">
    <property type="term" value="P:autophagy"/>
    <property type="evidence" value="ECO:0007669"/>
    <property type="project" value="UniProtKB-KW"/>
</dbReference>
<keyword evidence="8 18" id="KW-0812">Transmembrane</keyword>
<keyword evidence="14" id="KW-0496">Mitochondrion</keyword>
<dbReference type="PANTHER" id="PTHR15071">
    <property type="entry name" value="MANNOSE-6-PHOSPHATE RECEPTOR FAMILY MEMBER"/>
    <property type="match status" value="1"/>
</dbReference>
<dbReference type="GO" id="GO:0030659">
    <property type="term" value="C:cytoplasmic vesicle membrane"/>
    <property type="evidence" value="ECO:0007669"/>
    <property type="project" value="UniProtKB-SubCell"/>
</dbReference>
<comment type="caution">
    <text evidence="21">The sequence shown here is derived from an EMBL/GenBank/DDBJ whole genome shotgun (WGS) entry which is preliminary data.</text>
</comment>
<dbReference type="GO" id="GO:0034045">
    <property type="term" value="C:phagophore assembly site membrane"/>
    <property type="evidence" value="ECO:0007669"/>
    <property type="project" value="UniProtKB-SubCell"/>
</dbReference>
<evidence type="ECO:0000259" key="20">
    <source>
        <dbReference type="PROSITE" id="PS51914"/>
    </source>
</evidence>
<dbReference type="PANTHER" id="PTHR15071:SF13">
    <property type="entry name" value="AUTOPHAGY-RELATED PROTEIN 27"/>
    <property type="match status" value="1"/>
</dbReference>
<keyword evidence="10" id="KW-0653">Protein transport</keyword>
<keyword evidence="15 18" id="KW-0472">Membrane</keyword>
<dbReference type="InterPro" id="IPR044865">
    <property type="entry name" value="MRH_dom"/>
</dbReference>
<protein>
    <recommendedName>
        <fullName evidence="6">Autophagy-related protein 27</fullName>
    </recommendedName>
</protein>
<feature type="signal peptide" evidence="19">
    <location>
        <begin position="1"/>
        <end position="20"/>
    </location>
</feature>
<feature type="transmembrane region" description="Helical" evidence="18">
    <location>
        <begin position="205"/>
        <end position="228"/>
    </location>
</feature>
<accession>A0A9W8LFU8</accession>
<gene>
    <name evidence="21" type="primary">ATG27</name>
    <name evidence="21" type="ORF">H4R18_005153</name>
</gene>
<evidence type="ECO:0000313" key="22">
    <source>
        <dbReference type="Proteomes" id="UP001140217"/>
    </source>
</evidence>
<dbReference type="PROSITE" id="PS51914">
    <property type="entry name" value="MRH"/>
    <property type="match status" value="1"/>
</dbReference>
<dbReference type="Pfam" id="PF09451">
    <property type="entry name" value="ATG27"/>
    <property type="match status" value="1"/>
</dbReference>
<dbReference type="EMBL" id="JANBUL010000291">
    <property type="protein sequence ID" value="KAJ2777452.1"/>
    <property type="molecule type" value="Genomic_DNA"/>
</dbReference>
<dbReference type="GO" id="GO:0000139">
    <property type="term" value="C:Golgi membrane"/>
    <property type="evidence" value="ECO:0007669"/>
    <property type="project" value="UniProtKB-SubCell"/>
</dbReference>
<evidence type="ECO:0000256" key="18">
    <source>
        <dbReference type="SAM" id="Phobius"/>
    </source>
</evidence>
<evidence type="ECO:0000256" key="10">
    <source>
        <dbReference type="ARBA" id="ARBA00022927"/>
    </source>
</evidence>
<comment type="similarity">
    <text evidence="5">Belongs to the ATG27 family.</text>
</comment>
<dbReference type="SUPFAM" id="SSF50911">
    <property type="entry name" value="Mannose 6-phosphate receptor domain"/>
    <property type="match status" value="1"/>
</dbReference>
<dbReference type="GO" id="GO:0031966">
    <property type="term" value="C:mitochondrial membrane"/>
    <property type="evidence" value="ECO:0007669"/>
    <property type="project" value="UniProtKB-SubCell"/>
</dbReference>
<keyword evidence="17" id="KW-0968">Cytoplasmic vesicle</keyword>